<keyword evidence="2" id="KW-1185">Reference proteome</keyword>
<dbReference type="KEGG" id="blr:BRLA_c004300"/>
<accession>A0A075R051</accession>
<evidence type="ECO:0008006" key="3">
    <source>
        <dbReference type="Google" id="ProtNLM"/>
    </source>
</evidence>
<evidence type="ECO:0000313" key="1">
    <source>
        <dbReference type="EMBL" id="AIG24811.1"/>
    </source>
</evidence>
<reference evidence="1 2" key="1">
    <citation type="journal article" date="2011" name="J. Bacteriol.">
        <title>Genome sequence of Brevibacillus laterosporus LMG 15441, a pathogen of invertebrates.</title>
        <authorList>
            <person name="Djukic M."/>
            <person name="Poehlein A."/>
            <person name="Thurmer A."/>
            <person name="Daniel R."/>
        </authorList>
    </citation>
    <scope>NUCLEOTIDE SEQUENCE [LARGE SCALE GENOMIC DNA]</scope>
    <source>
        <strain evidence="1 2">LMG 15441</strain>
    </source>
</reference>
<gene>
    <name evidence="1" type="ORF">BRLA_c004300</name>
</gene>
<dbReference type="EMBL" id="CP007806">
    <property type="protein sequence ID" value="AIG24811.1"/>
    <property type="molecule type" value="Genomic_DNA"/>
</dbReference>
<dbReference type="RefSeq" id="WP_031411755.1">
    <property type="nucleotide sequence ID" value="NZ_CP007806.1"/>
</dbReference>
<dbReference type="AlphaFoldDB" id="A0A075R051"/>
<dbReference type="Proteomes" id="UP000005850">
    <property type="component" value="Chromosome"/>
</dbReference>
<dbReference type="HOGENOM" id="CLU_2059048_0_0_9"/>
<protein>
    <recommendedName>
        <fullName evidence="3">Hydrolase/acyltransferase</fullName>
    </recommendedName>
</protein>
<evidence type="ECO:0000313" key="2">
    <source>
        <dbReference type="Proteomes" id="UP000005850"/>
    </source>
</evidence>
<organism evidence="1 2">
    <name type="scientific">Brevibacillus laterosporus LMG 15441</name>
    <dbReference type="NCBI Taxonomy" id="1042163"/>
    <lineage>
        <taxon>Bacteria</taxon>
        <taxon>Bacillati</taxon>
        <taxon>Bacillota</taxon>
        <taxon>Bacilli</taxon>
        <taxon>Bacillales</taxon>
        <taxon>Paenibacillaceae</taxon>
        <taxon>Brevibacillus</taxon>
    </lineage>
</organism>
<dbReference type="eggNOG" id="ENOG5032WXC">
    <property type="taxonomic scope" value="Bacteria"/>
</dbReference>
<sequence>MRYLLLQKKSELFFVQMPSSHMYQLLALLKRLQKEHNKLTVVTRPELPYMLCECSDLELLSQELKIVDGLSYLNELESSFSCLNETEYPLRSLLTEIRALQAQLEGLAEDE</sequence>
<proteinExistence type="predicted"/>
<dbReference type="STRING" id="1042163.BRLA_c004300"/>
<name>A0A075R051_BRELA</name>